<proteinExistence type="predicted"/>
<reference evidence="1 2" key="1">
    <citation type="journal article" date="2017" name="Viruses">
        <title>Stumbling across the Same Phage: Comparative Genomics of Widespread Temperate Phages Infecting the Fish Pathogen Vibrio anguillarum.</title>
        <authorList>
            <person name="Kalatzis P.G."/>
            <person name="Rorbo N.I."/>
            <person name="Castillo D."/>
            <person name="Mauritzen J.J."/>
            <person name="Jorgensen J."/>
            <person name="Kokkari C."/>
            <person name="Zhang F."/>
            <person name="Katharios P."/>
            <person name="Middelboe M."/>
        </authorList>
    </citation>
    <scope>NUCLEOTIDE SEQUENCE [LARGE SCALE GENOMIC DNA]</scope>
</reference>
<accession>A0A1J0GV99</accession>
<keyword evidence="2" id="KW-1185">Reference proteome</keyword>
<evidence type="ECO:0000313" key="2">
    <source>
        <dbReference type="Proteomes" id="UP000225978"/>
    </source>
</evidence>
<protein>
    <submittedName>
        <fullName evidence="1">Uncharacterized protein</fullName>
    </submittedName>
</protein>
<dbReference type="EMBL" id="KX889068">
    <property type="protein sequence ID" value="APC46101.1"/>
    <property type="molecule type" value="Genomic_DNA"/>
</dbReference>
<name>A0A1J0GV99_9CAUD</name>
<sequence length="75" mass="8786">MYKVYKNEDNEYCILRGNEIYIKDQYSDWELEATPAHYLKQFEGALALELIQCIYRSKSLAKAKGFAKMEALLDV</sequence>
<dbReference type="Proteomes" id="UP000225978">
    <property type="component" value="Segment"/>
</dbReference>
<organism evidence="1 2">
    <name type="scientific">Vibrio phage vB_VspP_pVa5</name>
    <dbReference type="NCBI Taxonomy" id="1913109"/>
    <lineage>
        <taxon>Viruses</taxon>
        <taxon>Duplodnaviria</taxon>
        <taxon>Heunggongvirae</taxon>
        <taxon>Uroviricota</taxon>
        <taxon>Caudoviricetes</taxon>
        <taxon>Schitoviridae</taxon>
        <taxon>Pontosvirinae</taxon>
        <taxon>Galateavirus</taxon>
        <taxon>Galateavirus PVA5</taxon>
    </lineage>
</organism>
<gene>
    <name evidence="1" type="ORF">vBVspPpVa5_0075</name>
</gene>
<evidence type="ECO:0000313" key="1">
    <source>
        <dbReference type="EMBL" id="APC46101.1"/>
    </source>
</evidence>